<keyword evidence="7 12" id="KW-0963">Cytoplasm</keyword>
<dbReference type="EMBL" id="PGTM01000015">
    <property type="protein sequence ID" value="PJF37095.1"/>
    <property type="molecule type" value="Genomic_DNA"/>
</dbReference>
<dbReference type="NCBIfam" id="TIGR00007">
    <property type="entry name" value="1-(5-phosphoribosyl)-5-[(5-phosphoribosylamino)methylideneamino]imidazole-4-carboxamide isomerase"/>
    <property type="match status" value="1"/>
</dbReference>
<organism evidence="15 16">
    <name type="scientific">Candidatus Thermofonsia Clade 1 bacterium</name>
    <dbReference type="NCBI Taxonomy" id="2364210"/>
    <lineage>
        <taxon>Bacteria</taxon>
        <taxon>Bacillati</taxon>
        <taxon>Chloroflexota</taxon>
        <taxon>Candidatus Thermofontia</taxon>
        <taxon>Candidatus Thermofonsia Clade 1</taxon>
    </lineage>
</organism>
<accession>A0A2M8PHR6</accession>
<evidence type="ECO:0000256" key="2">
    <source>
        <dbReference type="ARBA" id="ARBA00004496"/>
    </source>
</evidence>
<dbReference type="UniPathway" id="UPA00031">
    <property type="reaction ID" value="UER00009"/>
</dbReference>
<keyword evidence="8 12" id="KW-0028">Amino-acid biosynthesis</keyword>
<evidence type="ECO:0000256" key="5">
    <source>
        <dbReference type="ARBA" id="ARBA00012550"/>
    </source>
</evidence>
<evidence type="ECO:0000256" key="8">
    <source>
        <dbReference type="ARBA" id="ARBA00022605"/>
    </source>
</evidence>
<dbReference type="Pfam" id="PF00977">
    <property type="entry name" value="His_biosynth"/>
    <property type="match status" value="1"/>
</dbReference>
<keyword evidence="10 12" id="KW-0413">Isomerase</keyword>
<dbReference type="GO" id="GO:0000162">
    <property type="term" value="P:L-tryptophan biosynthetic process"/>
    <property type="evidence" value="ECO:0007669"/>
    <property type="project" value="TreeGrafter"/>
</dbReference>
<evidence type="ECO:0000256" key="11">
    <source>
        <dbReference type="ARBA" id="ARBA00030547"/>
    </source>
</evidence>
<dbReference type="SUPFAM" id="SSF51366">
    <property type="entry name" value="Ribulose-phoshate binding barrel"/>
    <property type="match status" value="1"/>
</dbReference>
<dbReference type="AlphaFoldDB" id="A0A2M8PHR6"/>
<evidence type="ECO:0000256" key="10">
    <source>
        <dbReference type="ARBA" id="ARBA00023235"/>
    </source>
</evidence>
<gene>
    <name evidence="12 15" type="primary">hisA</name>
    <name evidence="15" type="ORF">CUN49_02080</name>
</gene>
<evidence type="ECO:0000256" key="14">
    <source>
        <dbReference type="RuleBase" id="RU003658"/>
    </source>
</evidence>
<evidence type="ECO:0000313" key="16">
    <source>
        <dbReference type="Proteomes" id="UP000229681"/>
    </source>
</evidence>
<comment type="subcellular location">
    <subcellularLocation>
        <location evidence="2 12 14">Cytoplasm</location>
    </subcellularLocation>
</comment>
<evidence type="ECO:0000313" key="15">
    <source>
        <dbReference type="EMBL" id="PJF37095.1"/>
    </source>
</evidence>
<keyword evidence="9 12" id="KW-0368">Histidine biosynthesis</keyword>
<evidence type="ECO:0000256" key="4">
    <source>
        <dbReference type="ARBA" id="ARBA00009667"/>
    </source>
</evidence>
<dbReference type="GO" id="GO:0003949">
    <property type="term" value="F:1-(5-phosphoribosyl)-5-[(5-phosphoribosylamino)methylideneamino]imidazole-4-carboxamide isomerase activity"/>
    <property type="evidence" value="ECO:0007669"/>
    <property type="project" value="UniProtKB-UniRule"/>
</dbReference>
<evidence type="ECO:0000256" key="9">
    <source>
        <dbReference type="ARBA" id="ARBA00023102"/>
    </source>
</evidence>
<protein>
    <recommendedName>
        <fullName evidence="6 12">1-(5-phosphoribosyl)-5-[(5-phosphoribosylamino)methylideneamino] imidazole-4-carboxamide isomerase</fullName>
        <ecNumber evidence="5 12">5.3.1.16</ecNumber>
    </recommendedName>
    <alternativeName>
        <fullName evidence="11 12">Phosphoribosylformimino-5-aminoimidazole carboxamide ribotide isomerase</fullName>
    </alternativeName>
</protein>
<evidence type="ECO:0000256" key="7">
    <source>
        <dbReference type="ARBA" id="ARBA00022490"/>
    </source>
</evidence>
<dbReference type="InterPro" id="IPR044524">
    <property type="entry name" value="Isoase_HisA-like"/>
</dbReference>
<dbReference type="FunFam" id="3.20.20.70:FF:000009">
    <property type="entry name" value="1-(5-phosphoribosyl)-5-[(5-phosphoribosylamino)methylideneamino] imidazole-4-carboxamide isomerase"/>
    <property type="match status" value="1"/>
</dbReference>
<dbReference type="GO" id="GO:0005737">
    <property type="term" value="C:cytoplasm"/>
    <property type="evidence" value="ECO:0007669"/>
    <property type="project" value="UniProtKB-SubCell"/>
</dbReference>
<feature type="active site" description="Proton donor" evidence="12">
    <location>
        <position position="129"/>
    </location>
</feature>
<dbReference type="InterPro" id="IPR006062">
    <property type="entry name" value="His_biosynth"/>
</dbReference>
<proteinExistence type="inferred from homology"/>
<dbReference type="GO" id="GO:0000105">
    <property type="term" value="P:L-histidine biosynthetic process"/>
    <property type="evidence" value="ECO:0007669"/>
    <property type="project" value="UniProtKB-UniRule"/>
</dbReference>
<dbReference type="CDD" id="cd04732">
    <property type="entry name" value="HisA"/>
    <property type="match status" value="1"/>
</dbReference>
<dbReference type="PANTHER" id="PTHR43090:SF2">
    <property type="entry name" value="1-(5-PHOSPHORIBOSYL)-5-[(5-PHOSPHORIBOSYLAMINO)METHYLIDENEAMINO] IMIDAZOLE-4-CARBOXAMIDE ISOMERASE"/>
    <property type="match status" value="1"/>
</dbReference>
<dbReference type="InterPro" id="IPR013785">
    <property type="entry name" value="Aldolase_TIM"/>
</dbReference>
<evidence type="ECO:0000256" key="13">
    <source>
        <dbReference type="RuleBase" id="RU003657"/>
    </source>
</evidence>
<dbReference type="Gene3D" id="3.20.20.70">
    <property type="entry name" value="Aldolase class I"/>
    <property type="match status" value="1"/>
</dbReference>
<dbReference type="InterPro" id="IPR006063">
    <property type="entry name" value="HisA_bact_arch"/>
</dbReference>
<name>A0A2M8PHR6_9CHLR</name>
<comment type="caution">
    <text evidence="15">The sequence shown here is derived from an EMBL/GenBank/DDBJ whole genome shotgun (WGS) entry which is preliminary data.</text>
</comment>
<dbReference type="HAMAP" id="MF_01014">
    <property type="entry name" value="HisA"/>
    <property type="match status" value="1"/>
</dbReference>
<dbReference type="Proteomes" id="UP000229681">
    <property type="component" value="Unassembled WGS sequence"/>
</dbReference>
<dbReference type="InterPro" id="IPR011060">
    <property type="entry name" value="RibuloseP-bd_barrel"/>
</dbReference>
<dbReference type="InterPro" id="IPR023016">
    <property type="entry name" value="HisA/PriA"/>
</dbReference>
<evidence type="ECO:0000256" key="1">
    <source>
        <dbReference type="ARBA" id="ARBA00000901"/>
    </source>
</evidence>
<feature type="active site" description="Proton acceptor" evidence="12">
    <location>
        <position position="8"/>
    </location>
</feature>
<comment type="catalytic activity">
    <reaction evidence="1 12 14">
        <text>1-(5-phospho-beta-D-ribosyl)-5-[(5-phospho-beta-D-ribosylamino)methylideneamino]imidazole-4-carboxamide = 5-[(5-phospho-1-deoxy-D-ribulos-1-ylimino)methylamino]-1-(5-phospho-beta-D-ribosyl)imidazole-4-carboxamide</text>
        <dbReference type="Rhea" id="RHEA:15469"/>
        <dbReference type="ChEBI" id="CHEBI:58435"/>
        <dbReference type="ChEBI" id="CHEBI:58525"/>
        <dbReference type="EC" id="5.3.1.16"/>
    </reaction>
</comment>
<dbReference type="EC" id="5.3.1.16" evidence="5 12"/>
<reference evidence="15 16" key="1">
    <citation type="submission" date="2017-11" db="EMBL/GenBank/DDBJ databases">
        <title>Evolution of Phototrophy in the Chloroflexi Phylum Driven by Horizontal Gene Transfer.</title>
        <authorList>
            <person name="Ward L.M."/>
            <person name="Hemp J."/>
            <person name="Shih P.M."/>
            <person name="Mcglynn S.E."/>
            <person name="Fischer W."/>
        </authorList>
    </citation>
    <scope>NUCLEOTIDE SEQUENCE [LARGE SCALE GENOMIC DNA]</scope>
    <source>
        <strain evidence="15">JP3_13</strain>
    </source>
</reference>
<evidence type="ECO:0000256" key="6">
    <source>
        <dbReference type="ARBA" id="ARBA00018464"/>
    </source>
</evidence>
<evidence type="ECO:0000256" key="3">
    <source>
        <dbReference type="ARBA" id="ARBA00005133"/>
    </source>
</evidence>
<comment type="pathway">
    <text evidence="3 12 14">Amino-acid biosynthesis; L-histidine biosynthesis; L-histidine from 5-phospho-alpha-D-ribose 1-diphosphate: step 4/9.</text>
</comment>
<evidence type="ECO:0000256" key="12">
    <source>
        <dbReference type="HAMAP-Rule" id="MF_01014"/>
    </source>
</evidence>
<dbReference type="PANTHER" id="PTHR43090">
    <property type="entry name" value="1-(5-PHOSPHORIBOSYL)-5-[(5-PHOSPHORIBOSYLAMINO)METHYLIDENEAMINO] IMIDAZOLE-4-CARBOXAMIDE ISOMERASE"/>
    <property type="match status" value="1"/>
</dbReference>
<comment type="similarity">
    <text evidence="4 12 13">Belongs to the HisA/HisF family.</text>
</comment>
<sequence>MIIYPALDLRGGKVVRLRRGDPQQQTVYSHDPIEVAQRWIEAGATWLHVVNLDGAFSEANDNEAILEALALTDVQVQFGGGLRTLEDVQRAFDKGARRVVLGTLAVEHPQHVAAMVARWGAEAIAVALDAREGRVVTHGWQQETDVSAIELGKWLAVEGLRHALYTDVSRDGELIGVNVEATSRLARETGLQVIASGGVTTLGEIVALRDAGNIAGVVIGTALYEGLIDLAEAIRLAQAED</sequence>